<dbReference type="EMBL" id="CAAALY010262601">
    <property type="protein sequence ID" value="VEL39808.1"/>
    <property type="molecule type" value="Genomic_DNA"/>
</dbReference>
<sequence>MCLPSNPFVNDTNRTAVDASFIRQSMYRYLDCCHLIWPPGERDFQQKQSQITGRLDNEARHDRWSRHFQASPLRRPLFTRKRLQFRPRSHPVRPKTRRPTHSRRRLTTASILDFSLETRKLYHRPNNQATEPATGRLGHDYRLFVSQKLYCFAVSRALHLLLSILLSISPNASLPGQEVGCPAFPVYLSTCRPVHLSIY</sequence>
<gene>
    <name evidence="1" type="ORF">PXEA_LOCUS33248</name>
</gene>
<keyword evidence="2" id="KW-1185">Reference proteome</keyword>
<name>A0A448XLU4_9PLAT</name>
<evidence type="ECO:0000313" key="1">
    <source>
        <dbReference type="EMBL" id="VEL39808.1"/>
    </source>
</evidence>
<dbReference type="Proteomes" id="UP000784294">
    <property type="component" value="Unassembled WGS sequence"/>
</dbReference>
<comment type="caution">
    <text evidence="1">The sequence shown here is derived from an EMBL/GenBank/DDBJ whole genome shotgun (WGS) entry which is preliminary data.</text>
</comment>
<organism evidence="1 2">
    <name type="scientific">Protopolystoma xenopodis</name>
    <dbReference type="NCBI Taxonomy" id="117903"/>
    <lineage>
        <taxon>Eukaryota</taxon>
        <taxon>Metazoa</taxon>
        <taxon>Spiralia</taxon>
        <taxon>Lophotrochozoa</taxon>
        <taxon>Platyhelminthes</taxon>
        <taxon>Monogenea</taxon>
        <taxon>Polyopisthocotylea</taxon>
        <taxon>Polystomatidea</taxon>
        <taxon>Polystomatidae</taxon>
        <taxon>Protopolystoma</taxon>
    </lineage>
</organism>
<dbReference type="AlphaFoldDB" id="A0A448XLU4"/>
<proteinExistence type="predicted"/>
<protein>
    <submittedName>
        <fullName evidence="1">Uncharacterized protein</fullName>
    </submittedName>
</protein>
<evidence type="ECO:0000313" key="2">
    <source>
        <dbReference type="Proteomes" id="UP000784294"/>
    </source>
</evidence>
<accession>A0A448XLU4</accession>
<reference evidence="1" key="1">
    <citation type="submission" date="2018-11" db="EMBL/GenBank/DDBJ databases">
        <authorList>
            <consortium name="Pathogen Informatics"/>
        </authorList>
    </citation>
    <scope>NUCLEOTIDE SEQUENCE</scope>
</reference>